<dbReference type="OrthoDB" id="1748554at2759"/>
<dbReference type="InterPro" id="IPR026960">
    <property type="entry name" value="RVT-Znf"/>
</dbReference>
<dbReference type="AlphaFoldDB" id="A0A8X7VE68"/>
<keyword evidence="3" id="KW-1185">Reference proteome</keyword>
<name>A0A8X7VE68_BRACI</name>
<dbReference type="PANTHER" id="PTHR33116:SF76">
    <property type="entry name" value="DUF4283 DOMAIN-CONTAINING PROTEIN"/>
    <property type="match status" value="1"/>
</dbReference>
<evidence type="ECO:0000259" key="1">
    <source>
        <dbReference type="Pfam" id="PF13966"/>
    </source>
</evidence>
<gene>
    <name evidence="2" type="ORF">Bca52824_029379</name>
</gene>
<proteinExistence type="predicted"/>
<accession>A0A8X7VE68</accession>
<comment type="caution">
    <text evidence="2">The sequence shown here is derived from an EMBL/GenBank/DDBJ whole genome shotgun (WGS) entry which is preliminary data.</text>
</comment>
<dbReference type="Proteomes" id="UP000886595">
    <property type="component" value="Unassembled WGS sequence"/>
</dbReference>
<evidence type="ECO:0000313" key="3">
    <source>
        <dbReference type="Proteomes" id="UP000886595"/>
    </source>
</evidence>
<dbReference type="Pfam" id="PF13966">
    <property type="entry name" value="zf-RVT"/>
    <property type="match status" value="1"/>
</dbReference>
<organism evidence="2 3">
    <name type="scientific">Brassica carinata</name>
    <name type="common">Ethiopian mustard</name>
    <name type="synonym">Abyssinian cabbage</name>
    <dbReference type="NCBI Taxonomy" id="52824"/>
    <lineage>
        <taxon>Eukaryota</taxon>
        <taxon>Viridiplantae</taxon>
        <taxon>Streptophyta</taxon>
        <taxon>Embryophyta</taxon>
        <taxon>Tracheophyta</taxon>
        <taxon>Spermatophyta</taxon>
        <taxon>Magnoliopsida</taxon>
        <taxon>eudicotyledons</taxon>
        <taxon>Gunneridae</taxon>
        <taxon>Pentapetalae</taxon>
        <taxon>rosids</taxon>
        <taxon>malvids</taxon>
        <taxon>Brassicales</taxon>
        <taxon>Brassicaceae</taxon>
        <taxon>Brassiceae</taxon>
        <taxon>Brassica</taxon>
    </lineage>
</organism>
<dbReference type="EMBL" id="JAAMPC010000006">
    <property type="protein sequence ID" value="KAG2309631.1"/>
    <property type="molecule type" value="Genomic_DNA"/>
</dbReference>
<evidence type="ECO:0000313" key="2">
    <source>
        <dbReference type="EMBL" id="KAG2309631.1"/>
    </source>
</evidence>
<sequence>MEVIWLSLEIYLGSWIWRRLMKLRVIARPFLFCQVNSGTTALFWHDDWTNLGPLIQICGSNGPQVTGINSMATVSQVAHDSGWLLPRGRHPLTVMLRACLENQTHVLQSQNSDCYLWRNTFDSPPGVFSSSKTWENLHQLPDIVPWHKTIWFKQRIPKHAFLAWISIRDRLPTRDRLIAWGMDVPSSCLLCSAADESRDHLFWSCSFSLQVWNTFFSRTNLNPPVTFEAAVSWIRSCSANVRVRTICNLLLHAVCYVLWKERNAVSHFR</sequence>
<feature type="domain" description="Reverse transcriptase zinc-binding" evidence="1">
    <location>
        <begin position="128"/>
        <end position="212"/>
    </location>
</feature>
<reference evidence="2 3" key="1">
    <citation type="submission" date="2020-02" db="EMBL/GenBank/DDBJ databases">
        <authorList>
            <person name="Ma Q."/>
            <person name="Huang Y."/>
            <person name="Song X."/>
            <person name="Pei D."/>
        </authorList>
    </citation>
    <scope>NUCLEOTIDE SEQUENCE [LARGE SCALE GENOMIC DNA]</scope>
    <source>
        <strain evidence="2">Sxm20200214</strain>
        <tissue evidence="2">Leaf</tissue>
    </source>
</reference>
<dbReference type="PANTHER" id="PTHR33116">
    <property type="entry name" value="REVERSE TRANSCRIPTASE ZINC-BINDING DOMAIN-CONTAINING PROTEIN-RELATED-RELATED"/>
    <property type="match status" value="1"/>
</dbReference>
<protein>
    <recommendedName>
        <fullName evidence="1">Reverse transcriptase zinc-binding domain-containing protein</fullName>
    </recommendedName>
</protein>